<organism evidence="1 2">
    <name type="scientific">Goodea atripinnis</name>
    <dbReference type="NCBI Taxonomy" id="208336"/>
    <lineage>
        <taxon>Eukaryota</taxon>
        <taxon>Metazoa</taxon>
        <taxon>Chordata</taxon>
        <taxon>Craniata</taxon>
        <taxon>Vertebrata</taxon>
        <taxon>Euteleostomi</taxon>
        <taxon>Actinopterygii</taxon>
        <taxon>Neopterygii</taxon>
        <taxon>Teleostei</taxon>
        <taxon>Neoteleostei</taxon>
        <taxon>Acanthomorphata</taxon>
        <taxon>Ovalentaria</taxon>
        <taxon>Atherinomorphae</taxon>
        <taxon>Cyprinodontiformes</taxon>
        <taxon>Goodeidae</taxon>
        <taxon>Goodea</taxon>
    </lineage>
</organism>
<accession>A0ABV0PY85</accession>
<keyword evidence="2" id="KW-1185">Reference proteome</keyword>
<name>A0ABV0PY85_9TELE</name>
<protein>
    <submittedName>
        <fullName evidence="1">Uncharacterized protein</fullName>
    </submittedName>
</protein>
<evidence type="ECO:0000313" key="1">
    <source>
        <dbReference type="EMBL" id="MEQ2188476.1"/>
    </source>
</evidence>
<gene>
    <name evidence="1" type="ORF">GOODEAATRI_015490</name>
</gene>
<sequence length="62" mass="7192">LLLIDSSIAQKWKDKMRRKVKVRIGLDYLLCFFHKRGGDLTSLKLGLTRVGWDMVILYPDGI</sequence>
<dbReference type="EMBL" id="JAHRIO010091109">
    <property type="protein sequence ID" value="MEQ2188476.1"/>
    <property type="molecule type" value="Genomic_DNA"/>
</dbReference>
<reference evidence="1 2" key="1">
    <citation type="submission" date="2021-06" db="EMBL/GenBank/DDBJ databases">
        <authorList>
            <person name="Palmer J.M."/>
        </authorList>
    </citation>
    <scope>NUCLEOTIDE SEQUENCE [LARGE SCALE GENOMIC DNA]</scope>
    <source>
        <strain evidence="1 2">GA_2019</strain>
        <tissue evidence="1">Muscle</tissue>
    </source>
</reference>
<comment type="caution">
    <text evidence="1">The sequence shown here is derived from an EMBL/GenBank/DDBJ whole genome shotgun (WGS) entry which is preliminary data.</text>
</comment>
<dbReference type="Proteomes" id="UP001476798">
    <property type="component" value="Unassembled WGS sequence"/>
</dbReference>
<feature type="non-terminal residue" evidence="1">
    <location>
        <position position="1"/>
    </location>
</feature>
<evidence type="ECO:0000313" key="2">
    <source>
        <dbReference type="Proteomes" id="UP001476798"/>
    </source>
</evidence>
<proteinExistence type="predicted"/>